<dbReference type="EMBL" id="JAUQUB010000002">
    <property type="protein sequence ID" value="MDO7882815.1"/>
    <property type="molecule type" value="Genomic_DNA"/>
</dbReference>
<evidence type="ECO:0000256" key="1">
    <source>
        <dbReference type="SAM" id="Phobius"/>
    </source>
</evidence>
<dbReference type="Proteomes" id="UP001241072">
    <property type="component" value="Unassembled WGS sequence"/>
</dbReference>
<keyword evidence="1" id="KW-1133">Transmembrane helix</keyword>
<dbReference type="SUPFAM" id="SSF55961">
    <property type="entry name" value="Bet v1-like"/>
    <property type="match status" value="1"/>
</dbReference>
<evidence type="ECO:0000313" key="2">
    <source>
        <dbReference type="EMBL" id="MDO7882815.1"/>
    </source>
</evidence>
<keyword evidence="1" id="KW-0472">Membrane</keyword>
<feature type="transmembrane region" description="Helical" evidence="1">
    <location>
        <begin position="120"/>
        <end position="139"/>
    </location>
</feature>
<proteinExistence type="predicted"/>
<evidence type="ECO:0008006" key="4">
    <source>
        <dbReference type="Google" id="ProtNLM"/>
    </source>
</evidence>
<evidence type="ECO:0000313" key="3">
    <source>
        <dbReference type="Proteomes" id="UP001241072"/>
    </source>
</evidence>
<protein>
    <recommendedName>
        <fullName evidence="4">SRPBCC family protein</fullName>
    </recommendedName>
</protein>
<sequence length="161" mass="17725">MRVLLRIVLDCSPDAAWDAIRDPRVFAAVSAPLLSFESLEAGGFPDRWDAGDHPVRVRAAGLVPMGEQVIGISFPELPGVRAMRDTGRALSGPLRVVSRWQHTLTVAPAPGGRTLYRDRLVIGAGALTPLLWLVFWAFWQWRAIGMRRLAPTWGRAGHPGR</sequence>
<organism evidence="2 3">
    <name type="scientific">Antiquaquibacter soli</name>
    <dbReference type="NCBI Taxonomy" id="3064523"/>
    <lineage>
        <taxon>Bacteria</taxon>
        <taxon>Bacillati</taxon>
        <taxon>Actinomycetota</taxon>
        <taxon>Actinomycetes</taxon>
        <taxon>Micrococcales</taxon>
        <taxon>Microbacteriaceae</taxon>
        <taxon>Antiquaquibacter</taxon>
    </lineage>
</organism>
<name>A0ABT9BP87_9MICO</name>
<keyword evidence="1" id="KW-0812">Transmembrane</keyword>
<gene>
    <name evidence="2" type="ORF">Q5716_11320</name>
</gene>
<dbReference type="RefSeq" id="WP_305003247.1">
    <property type="nucleotide sequence ID" value="NZ_JAUQUB010000002.1"/>
</dbReference>
<keyword evidence="3" id="KW-1185">Reference proteome</keyword>
<reference evidence="2 3" key="1">
    <citation type="submission" date="2023-07" db="EMBL/GenBank/DDBJ databases">
        <title>Protaetiibacter sp. nov WY-16 isolated from soil.</title>
        <authorList>
            <person name="Liu B."/>
            <person name="Wan Y."/>
        </authorList>
    </citation>
    <scope>NUCLEOTIDE SEQUENCE [LARGE SCALE GENOMIC DNA]</scope>
    <source>
        <strain evidence="2 3">WY-16</strain>
    </source>
</reference>
<accession>A0ABT9BP87</accession>
<comment type="caution">
    <text evidence="2">The sequence shown here is derived from an EMBL/GenBank/DDBJ whole genome shotgun (WGS) entry which is preliminary data.</text>
</comment>